<name>A0ACC1HUQ0_9FUNG</name>
<gene>
    <name evidence="1" type="ORF">EV182_005793</name>
</gene>
<keyword evidence="2" id="KW-1185">Reference proteome</keyword>
<protein>
    <submittedName>
        <fullName evidence="1">Uncharacterized protein</fullName>
    </submittedName>
</protein>
<evidence type="ECO:0000313" key="1">
    <source>
        <dbReference type="EMBL" id="KAJ1677619.1"/>
    </source>
</evidence>
<accession>A0ACC1HUQ0</accession>
<reference evidence="1" key="1">
    <citation type="submission" date="2022-06" db="EMBL/GenBank/DDBJ databases">
        <title>Phylogenomic reconstructions and comparative analyses of Kickxellomycotina fungi.</title>
        <authorList>
            <person name="Reynolds N.K."/>
            <person name="Stajich J.E."/>
            <person name="Barry K."/>
            <person name="Grigoriev I.V."/>
            <person name="Crous P."/>
            <person name="Smith M.E."/>
        </authorList>
    </citation>
    <scope>NUCLEOTIDE SEQUENCE</scope>
    <source>
        <strain evidence="1">RSA 2271</strain>
    </source>
</reference>
<organism evidence="1 2">
    <name type="scientific">Spiromyces aspiralis</name>
    <dbReference type="NCBI Taxonomy" id="68401"/>
    <lineage>
        <taxon>Eukaryota</taxon>
        <taxon>Fungi</taxon>
        <taxon>Fungi incertae sedis</taxon>
        <taxon>Zoopagomycota</taxon>
        <taxon>Kickxellomycotina</taxon>
        <taxon>Kickxellomycetes</taxon>
        <taxon>Kickxellales</taxon>
        <taxon>Kickxellaceae</taxon>
        <taxon>Spiromyces</taxon>
    </lineage>
</organism>
<comment type="caution">
    <text evidence="1">The sequence shown here is derived from an EMBL/GenBank/DDBJ whole genome shotgun (WGS) entry which is preliminary data.</text>
</comment>
<sequence>MQRLLPAVEATSQGDDRESPPSANEALVTVGDSERAGWMSYRRIVGYYLKLTGRSEKQEEDQNQYITQGLIQCLILATLLTSESKYSSAYSYDLLNKNPRWDPAAVSMAIDLLRTHNSIVYTKGHPNTTVSVHIPKQLSDNASITDGSEALIGEGKTVPSQSQSANGDSDSQRGAPLAKRKRMQPRMPGRGFCVSDKFLLAIKGVFPNRLFIAQSHLAQRKWEAAILSDESGRGSDENAGNNGEGVLGERGSRAPGLFDFNPLLGSGEMAFLFSQLTTGAVYTLAKYPVVTNAHKAVRNSFKMGDVRMYDFNITFCVPWQAVEWLRKARDGLARENKSLEPPPLYNVLPAGTRLSSDAPGDNTQCQQQAADSVLEGAVVEEVRDAGMMGLDLISLKAQLLASHESTKWGSLSCATLHLSTTTDG</sequence>
<dbReference type="EMBL" id="JAMZIH010002177">
    <property type="protein sequence ID" value="KAJ1677619.1"/>
    <property type="molecule type" value="Genomic_DNA"/>
</dbReference>
<dbReference type="Proteomes" id="UP001145114">
    <property type="component" value="Unassembled WGS sequence"/>
</dbReference>
<proteinExistence type="predicted"/>
<evidence type="ECO:0000313" key="2">
    <source>
        <dbReference type="Proteomes" id="UP001145114"/>
    </source>
</evidence>